<dbReference type="SUPFAM" id="SSF53328">
    <property type="entry name" value="Formyltransferase"/>
    <property type="match status" value="1"/>
</dbReference>
<dbReference type="InterPro" id="IPR004607">
    <property type="entry name" value="GART"/>
</dbReference>
<dbReference type="RefSeq" id="WP_153862102.1">
    <property type="nucleotide sequence ID" value="NZ_WJQR01000006.1"/>
</dbReference>
<dbReference type="HAMAP" id="MF_01930">
    <property type="entry name" value="PurN"/>
    <property type="match status" value="1"/>
</dbReference>
<dbReference type="GO" id="GO:0004644">
    <property type="term" value="F:phosphoribosylglycinamide formyltransferase activity"/>
    <property type="evidence" value="ECO:0007669"/>
    <property type="project" value="UniProtKB-UniRule"/>
</dbReference>
<protein>
    <recommendedName>
        <fullName evidence="6">Phosphoribosylglycinamide formyltransferase</fullName>
        <ecNumber evidence="6">2.1.2.2</ecNumber>
    </recommendedName>
    <alternativeName>
        <fullName evidence="6">5'-phosphoribosylglycinamide transformylase</fullName>
    </alternativeName>
    <alternativeName>
        <fullName evidence="6">GAR transformylase</fullName>
        <shortName evidence="6">GART</shortName>
    </alternativeName>
</protein>
<keyword evidence="3 6" id="KW-0658">Purine biosynthesis</keyword>
<sequence>MRLAFFASGTGSNVQAILNAIEVGNLEAEPVCLFCDQPGAGVLEKAEKANLPYLVLRPKDCMSRLAWEEAILDFLAKHQVDLIILAGFMRIISSTILTKYEKRVLNIHPSLLPQFPGRHGIRDAFEAKVERTGVTIHYVDEGIDTGEIVAQESIEIESNWTLADLEKAIHQIEHRLYPATIQMLVEKGQEN</sequence>
<evidence type="ECO:0000313" key="11">
    <source>
        <dbReference type="Proteomes" id="UP000469870"/>
    </source>
</evidence>
<dbReference type="CDD" id="cd08645">
    <property type="entry name" value="FMT_core_GART"/>
    <property type="match status" value="1"/>
</dbReference>
<dbReference type="Pfam" id="PF00551">
    <property type="entry name" value="Formyl_trans_N"/>
    <property type="match status" value="1"/>
</dbReference>
<keyword evidence="2 6" id="KW-0808">Transferase</keyword>
<proteinExistence type="inferred from homology"/>
<dbReference type="EC" id="2.1.2.2" evidence="6"/>
<accession>A0A6I2GD89</accession>
<evidence type="ECO:0000313" key="9">
    <source>
        <dbReference type="EMBL" id="MRI85226.1"/>
    </source>
</evidence>
<feature type="binding site" evidence="6">
    <location>
        <begin position="89"/>
        <end position="92"/>
    </location>
    <ligand>
        <name>(6R)-10-formyltetrahydrofolate</name>
        <dbReference type="ChEBI" id="CHEBI:195366"/>
    </ligand>
</feature>
<evidence type="ECO:0000313" key="10">
    <source>
        <dbReference type="Proteomes" id="UP000430975"/>
    </source>
</evidence>
<evidence type="ECO:0000256" key="1">
    <source>
        <dbReference type="ARBA" id="ARBA00005054"/>
    </source>
</evidence>
<gene>
    <name evidence="6 9" type="primary">purN</name>
    <name evidence="9" type="ORF">GIY09_04965</name>
    <name evidence="8" type="ORF">GIY11_07745</name>
</gene>
<comment type="function">
    <text evidence="6">Catalyzes the transfer of a formyl group from 10-formyltetrahydrofolate to 5-phospho-ribosyl-glycinamide (GAR), producing 5-phospho-ribosyl-N-formylglycinamide (FGAR) and tetrahydrofolate.</text>
</comment>
<feature type="binding site" evidence="6">
    <location>
        <begin position="11"/>
        <end position="13"/>
    </location>
    <ligand>
        <name>N(1)-(5-phospho-beta-D-ribosyl)glycinamide</name>
        <dbReference type="ChEBI" id="CHEBI:143788"/>
    </ligand>
</feature>
<dbReference type="Proteomes" id="UP000469870">
    <property type="component" value="Unassembled WGS sequence"/>
</dbReference>
<dbReference type="PANTHER" id="PTHR43369:SF2">
    <property type="entry name" value="PHOSPHORIBOSYLGLYCINAMIDE FORMYLTRANSFERASE"/>
    <property type="match status" value="1"/>
</dbReference>
<feature type="domain" description="Formyl transferase N-terminal" evidence="7">
    <location>
        <begin position="1"/>
        <end position="181"/>
    </location>
</feature>
<dbReference type="GO" id="GO:0005829">
    <property type="term" value="C:cytosol"/>
    <property type="evidence" value="ECO:0007669"/>
    <property type="project" value="TreeGrafter"/>
</dbReference>
<reference evidence="10 11" key="1">
    <citation type="submission" date="2019-11" db="EMBL/GenBank/DDBJ databases">
        <title>Characterisation of Fundicoccus ignavus gen. nov. sp. nov., a novel genus of the family Aerococcaceae isolated from bulk tank milk.</title>
        <authorList>
            <person name="Siebert A."/>
            <person name="Huptas C."/>
            <person name="Wenning M."/>
            <person name="Scherer S."/>
            <person name="Doll E.V."/>
        </authorList>
    </citation>
    <scope>NUCLEOTIDE SEQUENCE [LARGE SCALE GENOMIC DNA]</scope>
    <source>
        <strain evidence="8 11">DSM 109653</strain>
        <strain evidence="9 10">WS4759</strain>
    </source>
</reference>
<evidence type="ECO:0000256" key="2">
    <source>
        <dbReference type="ARBA" id="ARBA00022679"/>
    </source>
</evidence>
<organism evidence="9 10">
    <name type="scientific">Fundicoccus ignavus</name>
    <dbReference type="NCBI Taxonomy" id="2664442"/>
    <lineage>
        <taxon>Bacteria</taxon>
        <taxon>Bacillati</taxon>
        <taxon>Bacillota</taxon>
        <taxon>Bacilli</taxon>
        <taxon>Lactobacillales</taxon>
        <taxon>Aerococcaceae</taxon>
        <taxon>Fundicoccus</taxon>
    </lineage>
</organism>
<feature type="active site" description="Proton donor" evidence="6">
    <location>
        <position position="108"/>
    </location>
</feature>
<dbReference type="Gene3D" id="3.40.50.170">
    <property type="entry name" value="Formyl transferase, N-terminal domain"/>
    <property type="match status" value="1"/>
</dbReference>
<dbReference type="AlphaFoldDB" id="A0A6I2GD89"/>
<evidence type="ECO:0000256" key="5">
    <source>
        <dbReference type="ARBA" id="ARBA00047664"/>
    </source>
</evidence>
<dbReference type="GO" id="GO:0006189">
    <property type="term" value="P:'de novo' IMP biosynthetic process"/>
    <property type="evidence" value="ECO:0007669"/>
    <property type="project" value="UniProtKB-UniRule"/>
</dbReference>
<dbReference type="PROSITE" id="PS00373">
    <property type="entry name" value="GART"/>
    <property type="match status" value="1"/>
</dbReference>
<dbReference type="InterPro" id="IPR002376">
    <property type="entry name" value="Formyl_transf_N"/>
</dbReference>
<keyword evidence="10" id="KW-1185">Reference proteome</keyword>
<dbReference type="EMBL" id="WJQR01000006">
    <property type="protein sequence ID" value="MRI81910.1"/>
    <property type="molecule type" value="Genomic_DNA"/>
</dbReference>
<dbReference type="EMBL" id="WJQS01000003">
    <property type="protein sequence ID" value="MRI85226.1"/>
    <property type="molecule type" value="Genomic_DNA"/>
</dbReference>
<comment type="caution">
    <text evidence="9">The sequence shown here is derived from an EMBL/GenBank/DDBJ whole genome shotgun (WGS) entry which is preliminary data.</text>
</comment>
<dbReference type="InterPro" id="IPR001555">
    <property type="entry name" value="GART_AS"/>
</dbReference>
<evidence type="ECO:0000313" key="8">
    <source>
        <dbReference type="EMBL" id="MRI81910.1"/>
    </source>
</evidence>
<comment type="pathway">
    <text evidence="1 6">Purine metabolism; IMP biosynthesis via de novo pathway; N(2)-formyl-N(1)-(5-phospho-D-ribosyl)glycinamide from N(1)-(5-phospho-D-ribosyl)glycinamide (10-formyl THF route): step 1/1.</text>
</comment>
<feature type="binding site" evidence="6">
    <location>
        <position position="106"/>
    </location>
    <ligand>
        <name>(6R)-10-formyltetrahydrofolate</name>
        <dbReference type="ChEBI" id="CHEBI:195366"/>
    </ligand>
</feature>
<feature type="site" description="Raises pKa of active site His" evidence="6">
    <location>
        <position position="144"/>
    </location>
</feature>
<evidence type="ECO:0000256" key="3">
    <source>
        <dbReference type="ARBA" id="ARBA00022755"/>
    </source>
</evidence>
<comment type="similarity">
    <text evidence="4 6">Belongs to the GART family.</text>
</comment>
<feature type="binding site" evidence="6">
    <location>
        <position position="64"/>
    </location>
    <ligand>
        <name>(6R)-10-formyltetrahydrofolate</name>
        <dbReference type="ChEBI" id="CHEBI:195366"/>
    </ligand>
</feature>
<dbReference type="UniPathway" id="UPA00074">
    <property type="reaction ID" value="UER00126"/>
</dbReference>
<dbReference type="Proteomes" id="UP000430975">
    <property type="component" value="Unassembled WGS sequence"/>
</dbReference>
<dbReference type="InterPro" id="IPR036477">
    <property type="entry name" value="Formyl_transf_N_sf"/>
</dbReference>
<evidence type="ECO:0000256" key="4">
    <source>
        <dbReference type="ARBA" id="ARBA00038440"/>
    </source>
</evidence>
<evidence type="ECO:0000259" key="7">
    <source>
        <dbReference type="Pfam" id="PF00551"/>
    </source>
</evidence>
<evidence type="ECO:0000256" key="6">
    <source>
        <dbReference type="HAMAP-Rule" id="MF_01930"/>
    </source>
</evidence>
<comment type="catalytic activity">
    <reaction evidence="5 6">
        <text>N(1)-(5-phospho-beta-D-ribosyl)glycinamide + (6R)-10-formyltetrahydrofolate = N(2)-formyl-N(1)-(5-phospho-beta-D-ribosyl)glycinamide + (6S)-5,6,7,8-tetrahydrofolate + H(+)</text>
        <dbReference type="Rhea" id="RHEA:15053"/>
        <dbReference type="ChEBI" id="CHEBI:15378"/>
        <dbReference type="ChEBI" id="CHEBI:57453"/>
        <dbReference type="ChEBI" id="CHEBI:143788"/>
        <dbReference type="ChEBI" id="CHEBI:147286"/>
        <dbReference type="ChEBI" id="CHEBI:195366"/>
        <dbReference type="EC" id="2.1.2.2"/>
    </reaction>
</comment>
<dbReference type="PANTHER" id="PTHR43369">
    <property type="entry name" value="PHOSPHORIBOSYLGLYCINAMIDE FORMYLTRANSFERASE"/>
    <property type="match status" value="1"/>
</dbReference>
<dbReference type="NCBIfam" id="TIGR00639">
    <property type="entry name" value="PurN"/>
    <property type="match status" value="1"/>
</dbReference>
<name>A0A6I2GD89_9LACT</name>